<dbReference type="Proteomes" id="UP001152622">
    <property type="component" value="Chromosome 1"/>
</dbReference>
<evidence type="ECO:0000313" key="2">
    <source>
        <dbReference type="Proteomes" id="UP001152622"/>
    </source>
</evidence>
<dbReference type="AlphaFoldDB" id="A0A9Q1GGS6"/>
<name>A0A9Q1GGS6_SYNKA</name>
<dbReference type="EMBL" id="JAINUF010000001">
    <property type="protein sequence ID" value="KAJ8383061.1"/>
    <property type="molecule type" value="Genomic_DNA"/>
</dbReference>
<organism evidence="1 2">
    <name type="scientific">Synaphobranchus kaupii</name>
    <name type="common">Kaup's arrowtooth eel</name>
    <dbReference type="NCBI Taxonomy" id="118154"/>
    <lineage>
        <taxon>Eukaryota</taxon>
        <taxon>Metazoa</taxon>
        <taxon>Chordata</taxon>
        <taxon>Craniata</taxon>
        <taxon>Vertebrata</taxon>
        <taxon>Euteleostomi</taxon>
        <taxon>Actinopterygii</taxon>
        <taxon>Neopterygii</taxon>
        <taxon>Teleostei</taxon>
        <taxon>Anguilliformes</taxon>
        <taxon>Synaphobranchidae</taxon>
        <taxon>Synaphobranchus</taxon>
    </lineage>
</organism>
<sequence length="107" mass="12130">MMTRSDATYYNPGNETISEACFNKTLLCYVAEAQVILYETTGERSINLLEPTRDHIPSQNSGNASCLPCEAFQEADAVTFLKSFHTFLERKESDDSFNKKKKKKSYA</sequence>
<dbReference type="InterPro" id="IPR009079">
    <property type="entry name" value="4_helix_cytokine-like_core"/>
</dbReference>
<proteinExistence type="predicted"/>
<accession>A0A9Q1GGS6</accession>
<reference evidence="1" key="1">
    <citation type="journal article" date="2023" name="Science">
        <title>Genome structures resolve the early diversification of teleost fishes.</title>
        <authorList>
            <person name="Parey E."/>
            <person name="Louis A."/>
            <person name="Montfort J."/>
            <person name="Bouchez O."/>
            <person name="Roques C."/>
            <person name="Iampietro C."/>
            <person name="Lluch J."/>
            <person name="Castinel A."/>
            <person name="Donnadieu C."/>
            <person name="Desvignes T."/>
            <person name="Floi Bucao C."/>
            <person name="Jouanno E."/>
            <person name="Wen M."/>
            <person name="Mejri S."/>
            <person name="Dirks R."/>
            <person name="Jansen H."/>
            <person name="Henkel C."/>
            <person name="Chen W.J."/>
            <person name="Zahm M."/>
            <person name="Cabau C."/>
            <person name="Klopp C."/>
            <person name="Thompson A.W."/>
            <person name="Robinson-Rechavi M."/>
            <person name="Braasch I."/>
            <person name="Lecointre G."/>
            <person name="Bobe J."/>
            <person name="Postlethwait J.H."/>
            <person name="Berthelot C."/>
            <person name="Roest Crollius H."/>
            <person name="Guiguen Y."/>
        </authorList>
    </citation>
    <scope>NUCLEOTIDE SEQUENCE</scope>
    <source>
        <strain evidence="1">WJC10195</strain>
    </source>
</reference>
<comment type="caution">
    <text evidence="1">The sequence shown here is derived from an EMBL/GenBank/DDBJ whole genome shotgun (WGS) entry which is preliminary data.</text>
</comment>
<dbReference type="Gene3D" id="1.20.1250.70">
    <property type="entry name" value="Interleukin-15/Interleukin-21"/>
    <property type="match status" value="1"/>
</dbReference>
<evidence type="ECO:0000313" key="1">
    <source>
        <dbReference type="EMBL" id="KAJ8383061.1"/>
    </source>
</evidence>
<dbReference type="SUPFAM" id="SSF47266">
    <property type="entry name" value="4-helical cytokines"/>
    <property type="match status" value="1"/>
</dbReference>
<evidence type="ECO:0008006" key="3">
    <source>
        <dbReference type="Google" id="ProtNLM"/>
    </source>
</evidence>
<gene>
    <name evidence="1" type="ORF">SKAU_G00038390</name>
</gene>
<protein>
    <recommendedName>
        <fullName evidence="3">Interleukin</fullName>
    </recommendedName>
</protein>
<dbReference type="OrthoDB" id="8905762at2759"/>
<keyword evidence="2" id="KW-1185">Reference proteome</keyword>